<accession>A0ABV0JMJ7</accession>
<gene>
    <name evidence="1" type="ORF">NDI37_09240</name>
</gene>
<protein>
    <submittedName>
        <fullName evidence="1">SGNH/GDSL hydrolase family protein</fullName>
    </submittedName>
</protein>
<dbReference type="Proteomes" id="UP001442494">
    <property type="component" value="Unassembled WGS sequence"/>
</dbReference>
<sequence length="457" mass="51816">MFKKSGYSYKSYQKRRQPPQLLLLLLALPLFLIFLELLARVFVGVAGKSPELAAYEGEPPEVTAYRLKFLDQNQQPFDGLPNYGHLIANRRLSVGYELAPNQKSKFWRINQQGFRDNEAVPLAKPKDEIRVFVLGGSTAFGHMNLSNQETFANKLEGSLNIRVAKQKAAPENFRPDFLPYYKPERIKALSLPLRIREGKYRVINAAVPGYTSGNQLAQLALQILPYKPDAIIVLDGYGDLMLPSTENETDIPHLDKFLNNAPGHLGFVLSQDIKRWLSQTYLVKATQYWVLKPQPSVDQLSMAVSEESLPLEKRLAASPAELKRRVERYSDRMKQMAILTAPAKIPLLVVTQPEITGRSTSSMSEKERQLLGELGSTYTQRVKDGYVQLAAANQQLERMYGQNVKTLNFYQLYEKSPRQAFSDAVHLTDEANTILADRLYKTMLELPLLQIATQKPR</sequence>
<proteinExistence type="predicted"/>
<comment type="caution">
    <text evidence="1">The sequence shown here is derived from an EMBL/GenBank/DDBJ whole genome shotgun (WGS) entry which is preliminary data.</text>
</comment>
<dbReference type="SUPFAM" id="SSF52266">
    <property type="entry name" value="SGNH hydrolase"/>
    <property type="match status" value="1"/>
</dbReference>
<reference evidence="1 2" key="1">
    <citation type="submission" date="2022-04" db="EMBL/GenBank/DDBJ databases">
        <title>Positive selection, recombination, and allopatry shape intraspecific diversity of widespread and dominant cyanobacteria.</title>
        <authorList>
            <person name="Wei J."/>
            <person name="Shu W."/>
            <person name="Hu C."/>
        </authorList>
    </citation>
    <scope>NUCLEOTIDE SEQUENCE [LARGE SCALE GENOMIC DNA]</scope>
    <source>
        <strain evidence="1 2">GB2-A5</strain>
    </source>
</reference>
<dbReference type="Gene3D" id="3.40.50.1110">
    <property type="entry name" value="SGNH hydrolase"/>
    <property type="match status" value="1"/>
</dbReference>
<keyword evidence="1" id="KW-0378">Hydrolase</keyword>
<dbReference type="EMBL" id="JAMPKK010000016">
    <property type="protein sequence ID" value="MEP0864653.1"/>
    <property type="molecule type" value="Genomic_DNA"/>
</dbReference>
<dbReference type="GO" id="GO:0016787">
    <property type="term" value="F:hydrolase activity"/>
    <property type="evidence" value="ECO:0007669"/>
    <property type="project" value="UniProtKB-KW"/>
</dbReference>
<organism evidence="1 2">
    <name type="scientific">Funiculus sociatus GB2-A5</name>
    <dbReference type="NCBI Taxonomy" id="2933946"/>
    <lineage>
        <taxon>Bacteria</taxon>
        <taxon>Bacillati</taxon>
        <taxon>Cyanobacteriota</taxon>
        <taxon>Cyanophyceae</taxon>
        <taxon>Coleofasciculales</taxon>
        <taxon>Coleofasciculaceae</taxon>
        <taxon>Funiculus</taxon>
    </lineage>
</organism>
<evidence type="ECO:0000313" key="2">
    <source>
        <dbReference type="Proteomes" id="UP001442494"/>
    </source>
</evidence>
<dbReference type="InterPro" id="IPR036514">
    <property type="entry name" value="SGNH_hydro_sf"/>
</dbReference>
<dbReference type="RefSeq" id="WP_190426862.1">
    <property type="nucleotide sequence ID" value="NZ_JAMPKK010000016.1"/>
</dbReference>
<evidence type="ECO:0000313" key="1">
    <source>
        <dbReference type="EMBL" id="MEP0864653.1"/>
    </source>
</evidence>
<name>A0ABV0JMJ7_9CYAN</name>
<keyword evidence="2" id="KW-1185">Reference proteome</keyword>